<dbReference type="OMA" id="SQYFESC"/>
<evidence type="ECO:0000259" key="9">
    <source>
        <dbReference type="SMART" id="SM00415"/>
    </source>
</evidence>
<feature type="region of interest" description="Disordered" evidence="8">
    <location>
        <begin position="95"/>
        <end position="119"/>
    </location>
</feature>
<dbReference type="SUPFAM" id="SSF46785">
    <property type="entry name" value="Winged helix' DNA-binding domain"/>
    <property type="match status" value="1"/>
</dbReference>
<dbReference type="GO" id="GO:0005634">
    <property type="term" value="C:nucleus"/>
    <property type="evidence" value="ECO:0007669"/>
    <property type="project" value="UniProtKB-SubCell"/>
</dbReference>
<comment type="caution">
    <text evidence="10">The sequence shown here is derived from an EMBL/GenBank/DDBJ whole genome shotgun (WGS) entry which is preliminary data.</text>
</comment>
<dbReference type="Pfam" id="PF00447">
    <property type="entry name" value="HSF_DNA-bind"/>
    <property type="match status" value="1"/>
</dbReference>
<comment type="similarity">
    <text evidence="2 7">Belongs to the HSF family.</text>
</comment>
<keyword evidence="3" id="KW-0805">Transcription regulation</keyword>
<dbReference type="PANTHER" id="PTHR10015:SF427">
    <property type="entry name" value="HEAT SHOCK FACTOR PROTEIN"/>
    <property type="match status" value="1"/>
</dbReference>
<accession>A0A1X2HEM7</accession>
<dbReference type="GO" id="GO:0043565">
    <property type="term" value="F:sequence-specific DNA binding"/>
    <property type="evidence" value="ECO:0007669"/>
    <property type="project" value="InterPro"/>
</dbReference>
<dbReference type="EMBL" id="MCGN01000004">
    <property type="protein sequence ID" value="ORY97415.1"/>
    <property type="molecule type" value="Genomic_DNA"/>
</dbReference>
<dbReference type="Gene3D" id="1.10.10.10">
    <property type="entry name" value="Winged helix-like DNA-binding domain superfamily/Winged helix DNA-binding domain"/>
    <property type="match status" value="1"/>
</dbReference>
<dbReference type="InterPro" id="IPR036388">
    <property type="entry name" value="WH-like_DNA-bd_sf"/>
</dbReference>
<gene>
    <name evidence="10" type="ORF">BCR43DRAFT_438141</name>
</gene>
<comment type="subcellular location">
    <subcellularLocation>
        <location evidence="1">Nucleus</location>
    </subcellularLocation>
</comment>
<keyword evidence="4 10" id="KW-0238">DNA-binding</keyword>
<feature type="compositionally biased region" description="Polar residues" evidence="8">
    <location>
        <begin position="96"/>
        <end position="106"/>
    </location>
</feature>
<dbReference type="InterPro" id="IPR036390">
    <property type="entry name" value="WH_DNA-bd_sf"/>
</dbReference>
<evidence type="ECO:0000256" key="2">
    <source>
        <dbReference type="ARBA" id="ARBA00006403"/>
    </source>
</evidence>
<dbReference type="FunFam" id="1.10.10.10:FF:000027">
    <property type="entry name" value="Heat shock transcription factor 1"/>
    <property type="match status" value="1"/>
</dbReference>
<dbReference type="GO" id="GO:0003700">
    <property type="term" value="F:DNA-binding transcription factor activity"/>
    <property type="evidence" value="ECO:0007669"/>
    <property type="project" value="InterPro"/>
</dbReference>
<dbReference type="PANTHER" id="PTHR10015">
    <property type="entry name" value="HEAT SHOCK TRANSCRIPTION FACTOR"/>
    <property type="match status" value="1"/>
</dbReference>
<dbReference type="Proteomes" id="UP000242180">
    <property type="component" value="Unassembled WGS sequence"/>
</dbReference>
<dbReference type="STRING" id="13706.A0A1X2HEM7"/>
<organism evidence="10 11">
    <name type="scientific">Syncephalastrum racemosum</name>
    <name type="common">Filamentous fungus</name>
    <dbReference type="NCBI Taxonomy" id="13706"/>
    <lineage>
        <taxon>Eukaryota</taxon>
        <taxon>Fungi</taxon>
        <taxon>Fungi incertae sedis</taxon>
        <taxon>Mucoromycota</taxon>
        <taxon>Mucoromycotina</taxon>
        <taxon>Mucoromycetes</taxon>
        <taxon>Mucorales</taxon>
        <taxon>Syncephalastraceae</taxon>
        <taxon>Syncephalastrum</taxon>
    </lineage>
</organism>
<evidence type="ECO:0000256" key="5">
    <source>
        <dbReference type="ARBA" id="ARBA00023163"/>
    </source>
</evidence>
<evidence type="ECO:0000256" key="4">
    <source>
        <dbReference type="ARBA" id="ARBA00023125"/>
    </source>
</evidence>
<dbReference type="PRINTS" id="PR00056">
    <property type="entry name" value="HSFDOMAIN"/>
</dbReference>
<proteinExistence type="inferred from homology"/>
<dbReference type="AlphaFoldDB" id="A0A1X2HEM7"/>
<keyword evidence="6" id="KW-0539">Nucleus</keyword>
<dbReference type="SMART" id="SM00415">
    <property type="entry name" value="HSF"/>
    <property type="match status" value="1"/>
</dbReference>
<feature type="domain" description="HSF-type DNA-binding" evidence="9">
    <location>
        <begin position="1"/>
        <end position="93"/>
    </location>
</feature>
<keyword evidence="11" id="KW-1185">Reference proteome</keyword>
<protein>
    <submittedName>
        <fullName evidence="10">HSF-type DNA-binding-domain-containing protein</fullName>
    </submittedName>
</protein>
<name>A0A1X2HEM7_SYNRA</name>
<reference evidence="10 11" key="1">
    <citation type="submission" date="2016-07" db="EMBL/GenBank/DDBJ databases">
        <title>Pervasive Adenine N6-methylation of Active Genes in Fungi.</title>
        <authorList>
            <consortium name="DOE Joint Genome Institute"/>
            <person name="Mondo S.J."/>
            <person name="Dannebaum R.O."/>
            <person name="Kuo R.C."/>
            <person name="Labutti K."/>
            <person name="Haridas S."/>
            <person name="Kuo A."/>
            <person name="Salamov A."/>
            <person name="Ahrendt S.R."/>
            <person name="Lipzen A."/>
            <person name="Sullivan W."/>
            <person name="Andreopoulos W.B."/>
            <person name="Clum A."/>
            <person name="Lindquist E."/>
            <person name="Daum C."/>
            <person name="Ramamoorthy G.K."/>
            <person name="Gryganskyi A."/>
            <person name="Culley D."/>
            <person name="Magnuson J.K."/>
            <person name="James T.Y."/>
            <person name="O'Malley M.A."/>
            <person name="Stajich J.E."/>
            <person name="Spatafora J.W."/>
            <person name="Visel A."/>
            <person name="Grigoriev I.V."/>
        </authorList>
    </citation>
    <scope>NUCLEOTIDE SEQUENCE [LARGE SCALE GENOMIC DNA]</scope>
    <source>
        <strain evidence="10 11">NRRL 2496</strain>
    </source>
</reference>
<dbReference type="InterPro" id="IPR000232">
    <property type="entry name" value="HSF_DNA-bd"/>
</dbReference>
<dbReference type="InParanoid" id="A0A1X2HEM7"/>
<evidence type="ECO:0000313" key="11">
    <source>
        <dbReference type="Proteomes" id="UP000242180"/>
    </source>
</evidence>
<evidence type="ECO:0000256" key="3">
    <source>
        <dbReference type="ARBA" id="ARBA00023015"/>
    </source>
</evidence>
<evidence type="ECO:0000256" key="1">
    <source>
        <dbReference type="ARBA" id="ARBA00004123"/>
    </source>
</evidence>
<evidence type="ECO:0000256" key="7">
    <source>
        <dbReference type="RuleBase" id="RU004020"/>
    </source>
</evidence>
<evidence type="ECO:0000256" key="6">
    <source>
        <dbReference type="ARBA" id="ARBA00023242"/>
    </source>
</evidence>
<keyword evidence="5" id="KW-0804">Transcription</keyword>
<sequence>MVEDPEIQHLICWSPHGDIFSVSNPTTFSKHVLPRYFKHNNWQSFVRQLNMYGFNKVNDMIHSNLRSENQTWEFRHPQFRKGAIEDLQKIKRKSVKGNNRPPSQTVPAMPSMPLESEEKTVDTLPKEYTVLEEKLVDMSRAFNSLHDEMSFLRTTLMRQQDLMEDIVTFMTTLQDDLKSKLLNGYDEII</sequence>
<dbReference type="OrthoDB" id="60033at2759"/>
<evidence type="ECO:0000256" key="8">
    <source>
        <dbReference type="SAM" id="MobiDB-lite"/>
    </source>
</evidence>
<evidence type="ECO:0000313" key="10">
    <source>
        <dbReference type="EMBL" id="ORY97415.1"/>
    </source>
</evidence>